<proteinExistence type="predicted"/>
<organism evidence="1 2">
    <name type="scientific">Lysobacter silvisoli</name>
    <dbReference type="NCBI Taxonomy" id="2293254"/>
    <lineage>
        <taxon>Bacteria</taxon>
        <taxon>Pseudomonadati</taxon>
        <taxon>Pseudomonadota</taxon>
        <taxon>Gammaproteobacteria</taxon>
        <taxon>Lysobacterales</taxon>
        <taxon>Lysobacteraceae</taxon>
        <taxon>Lysobacter</taxon>
    </lineage>
</organism>
<dbReference type="AlphaFoldDB" id="A0A371K2X9"/>
<dbReference type="OrthoDB" id="512336at2"/>
<dbReference type="Pfam" id="PF07617">
    <property type="entry name" value="DUF1579"/>
    <property type="match status" value="1"/>
</dbReference>
<sequence length="160" mass="17949">MNNEPQSEHRWLAKLVGEWEGKGEAEGPAGEGTSTWRSRQSVRAIGELWIQCEASNEMDDGSSPSTMLITLGYDPAQGRYVGNFVGSMMSSQWIYSGSVDAGGRSLTLDTRGPDWSTGELRDYQDIIDIVDDNEHVLRSRMLGDDGQWQQIMQVRYRRVS</sequence>
<dbReference type="InterPro" id="IPR011473">
    <property type="entry name" value="DUF1579"/>
</dbReference>
<name>A0A371K2X9_9GAMM</name>
<protein>
    <submittedName>
        <fullName evidence="1">DUF1579 domain-containing protein</fullName>
    </submittedName>
</protein>
<keyword evidence="2" id="KW-1185">Reference proteome</keyword>
<reference evidence="1 2" key="1">
    <citation type="submission" date="2018-08" db="EMBL/GenBank/DDBJ databases">
        <title>Lysobacter sp. zong2l5, whole genome shotgun sequence.</title>
        <authorList>
            <person name="Zhang X."/>
            <person name="Feng G."/>
            <person name="Zhu H."/>
        </authorList>
    </citation>
    <scope>NUCLEOTIDE SEQUENCE [LARGE SCALE GENOMIC DNA]</scope>
    <source>
        <strain evidence="2">zong2l5</strain>
    </source>
</reference>
<dbReference type="RefSeq" id="WP_115857650.1">
    <property type="nucleotide sequence ID" value="NZ_QTSU01000001.1"/>
</dbReference>
<gene>
    <name evidence="1" type="ORF">DX914_03415</name>
</gene>
<comment type="caution">
    <text evidence="1">The sequence shown here is derived from an EMBL/GenBank/DDBJ whole genome shotgun (WGS) entry which is preliminary data.</text>
</comment>
<evidence type="ECO:0000313" key="1">
    <source>
        <dbReference type="EMBL" id="RDZ28207.1"/>
    </source>
</evidence>
<dbReference type="Proteomes" id="UP000264492">
    <property type="component" value="Unassembled WGS sequence"/>
</dbReference>
<evidence type="ECO:0000313" key="2">
    <source>
        <dbReference type="Proteomes" id="UP000264492"/>
    </source>
</evidence>
<dbReference type="EMBL" id="QTSU01000001">
    <property type="protein sequence ID" value="RDZ28207.1"/>
    <property type="molecule type" value="Genomic_DNA"/>
</dbReference>
<accession>A0A371K2X9</accession>